<dbReference type="EMBL" id="JACRST010000006">
    <property type="protein sequence ID" value="MBC8546547.1"/>
    <property type="molecule type" value="Genomic_DNA"/>
</dbReference>
<reference evidence="1" key="1">
    <citation type="submission" date="2020-08" db="EMBL/GenBank/DDBJ databases">
        <title>Genome public.</title>
        <authorList>
            <person name="Liu C."/>
            <person name="Sun Q."/>
        </authorList>
    </citation>
    <scope>NUCLEOTIDE SEQUENCE</scope>
    <source>
        <strain evidence="1">NSJ-31</strain>
    </source>
</reference>
<comment type="caution">
    <text evidence="1">The sequence shown here is derived from an EMBL/GenBank/DDBJ whole genome shotgun (WGS) entry which is preliminary data.</text>
</comment>
<dbReference type="RefSeq" id="WP_249282623.1">
    <property type="nucleotide sequence ID" value="NZ_JACRST010000006.1"/>
</dbReference>
<dbReference type="AlphaFoldDB" id="A0A926DZS7"/>
<name>A0A926DZS7_9FIRM</name>
<dbReference type="Proteomes" id="UP000653127">
    <property type="component" value="Unassembled WGS sequence"/>
</dbReference>
<keyword evidence="2" id="KW-1185">Reference proteome</keyword>
<evidence type="ECO:0000313" key="2">
    <source>
        <dbReference type="Proteomes" id="UP000653127"/>
    </source>
</evidence>
<organism evidence="1 2">
    <name type="scientific">Ligaoa zhengdingensis</name>
    <dbReference type="NCBI Taxonomy" id="2763658"/>
    <lineage>
        <taxon>Bacteria</taxon>
        <taxon>Bacillati</taxon>
        <taxon>Bacillota</taxon>
        <taxon>Clostridia</taxon>
        <taxon>Eubacteriales</taxon>
        <taxon>Oscillospiraceae</taxon>
        <taxon>Ligaoa</taxon>
    </lineage>
</organism>
<sequence length="108" mass="12940">MYESNIFYYVDRIKPEKESKKYKWLGCVKKSNKNIVRMLKNRKNLNQIANKSKILFPKNVIIFTIQRRMPSESGQAPPIDNERSVLAVRWNYEAFAAMEHCKIKEEWQ</sequence>
<protein>
    <submittedName>
        <fullName evidence="1">Uncharacterized protein</fullName>
    </submittedName>
</protein>
<evidence type="ECO:0000313" key="1">
    <source>
        <dbReference type="EMBL" id="MBC8546547.1"/>
    </source>
</evidence>
<proteinExistence type="predicted"/>
<gene>
    <name evidence="1" type="ORF">H8711_06315</name>
</gene>
<accession>A0A926DZS7</accession>